<keyword evidence="6 9" id="KW-1133">Transmembrane helix</keyword>
<evidence type="ECO:0000256" key="2">
    <source>
        <dbReference type="ARBA" id="ARBA00022448"/>
    </source>
</evidence>
<keyword evidence="3" id="KW-1003">Cell membrane</keyword>
<comment type="function">
    <text evidence="9">Part of the tripartite ATP-independent periplasmic (TRAP) transport system.</text>
</comment>
<dbReference type="GO" id="GO:0015740">
    <property type="term" value="P:C4-dicarboxylate transport"/>
    <property type="evidence" value="ECO:0007669"/>
    <property type="project" value="TreeGrafter"/>
</dbReference>
<evidence type="ECO:0000259" key="10">
    <source>
        <dbReference type="Pfam" id="PF04290"/>
    </source>
</evidence>
<evidence type="ECO:0000256" key="6">
    <source>
        <dbReference type="ARBA" id="ARBA00022989"/>
    </source>
</evidence>
<evidence type="ECO:0000256" key="4">
    <source>
        <dbReference type="ARBA" id="ARBA00022519"/>
    </source>
</evidence>
<keyword evidence="7 9" id="KW-0472">Membrane</keyword>
<reference evidence="11 14" key="2">
    <citation type="submission" date="2016-10" db="EMBL/GenBank/DDBJ databases">
        <title>Hydorgenophaga sp. LPB0072 isolated from gastropod.</title>
        <authorList>
            <person name="Kim E."/>
            <person name="Yi H."/>
        </authorList>
    </citation>
    <scope>NUCLEOTIDE SEQUENCE [LARGE SCALE GENOMIC DNA]</scope>
    <source>
        <strain evidence="11 14">LPB0072</strain>
    </source>
</reference>
<keyword evidence="2 9" id="KW-0813">Transport</keyword>
<feature type="transmembrane region" description="Helical" evidence="9">
    <location>
        <begin position="105"/>
        <end position="126"/>
    </location>
</feature>
<dbReference type="KEGG" id="hyl:LPB072_02085"/>
<evidence type="ECO:0000256" key="3">
    <source>
        <dbReference type="ARBA" id="ARBA00022475"/>
    </source>
</evidence>
<feature type="transmembrane region" description="Helical" evidence="9">
    <location>
        <begin position="24"/>
        <end position="46"/>
    </location>
</feature>
<feature type="transmembrane region" description="Helical" evidence="9">
    <location>
        <begin position="146"/>
        <end position="166"/>
    </location>
</feature>
<evidence type="ECO:0000313" key="11">
    <source>
        <dbReference type="EMBL" id="AOW11832.1"/>
    </source>
</evidence>
<dbReference type="EMBL" id="CP017476">
    <property type="protein sequence ID" value="AOW11832.1"/>
    <property type="molecule type" value="Genomic_DNA"/>
</dbReference>
<keyword evidence="13" id="KW-1185">Reference proteome</keyword>
<comment type="subcellular location">
    <subcellularLocation>
        <location evidence="1 9">Cell inner membrane</location>
        <topology evidence="1 9">Multi-pass membrane protein</topology>
    </subcellularLocation>
</comment>
<evidence type="ECO:0000313" key="12">
    <source>
        <dbReference type="EMBL" id="OAD42320.1"/>
    </source>
</evidence>
<evidence type="ECO:0000256" key="5">
    <source>
        <dbReference type="ARBA" id="ARBA00022692"/>
    </source>
</evidence>
<gene>
    <name evidence="11" type="ORF">LPB072_02085</name>
    <name evidence="12" type="ORF">LPB72_08865</name>
</gene>
<evidence type="ECO:0000256" key="1">
    <source>
        <dbReference type="ARBA" id="ARBA00004429"/>
    </source>
</evidence>
<protein>
    <recommendedName>
        <fullName evidence="9">TRAP transporter small permease protein</fullName>
    </recommendedName>
</protein>
<dbReference type="RefSeq" id="WP_066089028.1">
    <property type="nucleotide sequence ID" value="NZ_CP017476.1"/>
</dbReference>
<dbReference type="InterPro" id="IPR055348">
    <property type="entry name" value="DctQ"/>
</dbReference>
<sequence>MHAPAEPENQVPEGMALRVLSRAVALLTGAAMALSAAGLLLSLALIGWAVVMRYVFNAAPIWVDEVVGFTLVAIILLGAAQTFRRGEHIGVDMLVGQLPPSGRRWALVWAAVVTGVVGVVLVVNGWETAMLARMLGLLTEGHLEWPTWWLMLLMPVGGGLLLLAAIEAVWRALTGQVLVFPPSHGLPDQDEKS</sequence>
<keyword evidence="4 9" id="KW-0997">Cell inner membrane</keyword>
<dbReference type="AlphaFoldDB" id="A0A167I7V9"/>
<dbReference type="GO" id="GO:0005886">
    <property type="term" value="C:plasma membrane"/>
    <property type="evidence" value="ECO:0007669"/>
    <property type="project" value="UniProtKB-SubCell"/>
</dbReference>
<comment type="similarity">
    <text evidence="8 9">Belongs to the TRAP transporter small permease family.</text>
</comment>
<evidence type="ECO:0000256" key="9">
    <source>
        <dbReference type="RuleBase" id="RU369079"/>
    </source>
</evidence>
<evidence type="ECO:0000313" key="14">
    <source>
        <dbReference type="Proteomes" id="UP000185680"/>
    </source>
</evidence>
<keyword evidence="5 9" id="KW-0812">Transmembrane</keyword>
<dbReference type="Proteomes" id="UP000185680">
    <property type="component" value="Chromosome"/>
</dbReference>
<dbReference type="PANTHER" id="PTHR35011:SF2">
    <property type="entry name" value="2,3-DIKETO-L-GULONATE TRAP TRANSPORTER SMALL PERMEASE PROTEIN YIAM"/>
    <property type="match status" value="1"/>
</dbReference>
<feature type="domain" description="Tripartite ATP-independent periplasmic transporters DctQ component" evidence="10">
    <location>
        <begin position="44"/>
        <end position="174"/>
    </location>
</feature>
<accession>A0A167I7V9</accession>
<organism evidence="11 14">
    <name type="scientific">Hydrogenophaga crassostreae</name>
    <dbReference type="NCBI Taxonomy" id="1763535"/>
    <lineage>
        <taxon>Bacteria</taxon>
        <taxon>Pseudomonadati</taxon>
        <taxon>Pseudomonadota</taxon>
        <taxon>Betaproteobacteria</taxon>
        <taxon>Burkholderiales</taxon>
        <taxon>Comamonadaceae</taxon>
        <taxon>Hydrogenophaga</taxon>
    </lineage>
</organism>
<evidence type="ECO:0000313" key="13">
    <source>
        <dbReference type="Proteomes" id="UP000185657"/>
    </source>
</evidence>
<evidence type="ECO:0000256" key="8">
    <source>
        <dbReference type="ARBA" id="ARBA00038436"/>
    </source>
</evidence>
<feature type="transmembrane region" description="Helical" evidence="9">
    <location>
        <begin position="66"/>
        <end position="84"/>
    </location>
</feature>
<dbReference type="STRING" id="1763535.LPB072_02085"/>
<dbReference type="OrthoDB" id="26202at2"/>
<dbReference type="EMBL" id="LVWD01000009">
    <property type="protein sequence ID" value="OAD42320.1"/>
    <property type="molecule type" value="Genomic_DNA"/>
</dbReference>
<name>A0A167I7V9_9BURK</name>
<dbReference type="Pfam" id="PF04290">
    <property type="entry name" value="DctQ"/>
    <property type="match status" value="1"/>
</dbReference>
<reference evidence="12 13" key="1">
    <citation type="submission" date="2016-02" db="EMBL/GenBank/DDBJ databases">
        <title>Draft genome sequence of Hydrogenophaga sp. LPB0072.</title>
        <authorList>
            <person name="Shin S.-K."/>
            <person name="Yi H."/>
        </authorList>
    </citation>
    <scope>NUCLEOTIDE SEQUENCE [LARGE SCALE GENOMIC DNA]</scope>
    <source>
        <strain evidence="12 13">LPB0072</strain>
    </source>
</reference>
<dbReference type="GO" id="GO:0022857">
    <property type="term" value="F:transmembrane transporter activity"/>
    <property type="evidence" value="ECO:0007669"/>
    <property type="project" value="UniProtKB-UniRule"/>
</dbReference>
<dbReference type="InterPro" id="IPR007387">
    <property type="entry name" value="TRAP_DctQ"/>
</dbReference>
<dbReference type="Proteomes" id="UP000185657">
    <property type="component" value="Unassembled WGS sequence"/>
</dbReference>
<dbReference type="PANTHER" id="PTHR35011">
    <property type="entry name" value="2,3-DIKETO-L-GULONATE TRAP TRANSPORTER SMALL PERMEASE PROTEIN YIAM"/>
    <property type="match status" value="1"/>
</dbReference>
<evidence type="ECO:0000256" key="7">
    <source>
        <dbReference type="ARBA" id="ARBA00023136"/>
    </source>
</evidence>
<comment type="subunit">
    <text evidence="9">The complex comprises the extracytoplasmic solute receptor protein and the two transmembrane proteins.</text>
</comment>
<proteinExistence type="inferred from homology"/>